<dbReference type="RefSeq" id="WP_190763732.1">
    <property type="nucleotide sequence ID" value="NZ_JACXLD010000003.1"/>
</dbReference>
<dbReference type="FunFam" id="1.10.10.10:FF:000058">
    <property type="entry name" value="DNA-binding response OmpR family regulator"/>
    <property type="match status" value="1"/>
</dbReference>
<sequence>MKLLIVEDNRDIAENIADYFEARGHTLDFATDGKLGLQLALENDFDVIVLDLMLPKLDGISLCKQLREKQLSTPIIMLTARDQLEDKLLGFNSGADDYLVKPFSVKELEVRLQAQMKRQYTMPQADLTVADLVYNASTLSASRAGQKLELNPIQRKLLERLMQDSPNVVKRQQLELLVWGDNPPDKDILRTHIYSLRNIIDKPFPEKLLHTVHGVGYQLSPR</sequence>
<dbReference type="SMART" id="SM00448">
    <property type="entry name" value="REC"/>
    <property type="match status" value="1"/>
</dbReference>
<gene>
    <name evidence="10" type="ORF">IB286_06470</name>
</gene>
<dbReference type="PROSITE" id="PS50110">
    <property type="entry name" value="RESPONSE_REGULATORY"/>
    <property type="match status" value="1"/>
</dbReference>
<dbReference type="Gene3D" id="3.40.50.2300">
    <property type="match status" value="1"/>
</dbReference>
<keyword evidence="2" id="KW-0902">Two-component regulatory system</keyword>
<dbReference type="InterPro" id="IPR001867">
    <property type="entry name" value="OmpR/PhoB-type_DNA-bd"/>
</dbReference>
<proteinExistence type="predicted"/>
<dbReference type="Pfam" id="PF00486">
    <property type="entry name" value="Trans_reg_C"/>
    <property type="match status" value="1"/>
</dbReference>
<evidence type="ECO:0000256" key="4">
    <source>
        <dbReference type="ARBA" id="ARBA00023125"/>
    </source>
</evidence>
<dbReference type="Proteomes" id="UP000610558">
    <property type="component" value="Unassembled WGS sequence"/>
</dbReference>
<dbReference type="GO" id="GO:0000156">
    <property type="term" value="F:phosphorelay response regulator activity"/>
    <property type="evidence" value="ECO:0007669"/>
    <property type="project" value="TreeGrafter"/>
</dbReference>
<dbReference type="InterPro" id="IPR001789">
    <property type="entry name" value="Sig_transdc_resp-reg_receiver"/>
</dbReference>
<dbReference type="Gene3D" id="1.10.10.10">
    <property type="entry name" value="Winged helix-like DNA-binding domain superfamily/Winged helix DNA-binding domain"/>
    <property type="match status" value="1"/>
</dbReference>
<dbReference type="PANTHER" id="PTHR48111:SF22">
    <property type="entry name" value="REGULATOR OF RPOS"/>
    <property type="match status" value="1"/>
</dbReference>
<evidence type="ECO:0000256" key="2">
    <source>
        <dbReference type="ARBA" id="ARBA00023012"/>
    </source>
</evidence>
<keyword evidence="4 7" id="KW-0238">DNA-binding</keyword>
<dbReference type="SMART" id="SM00862">
    <property type="entry name" value="Trans_reg_C"/>
    <property type="match status" value="1"/>
</dbReference>
<dbReference type="EMBL" id="JACXLD010000003">
    <property type="protein sequence ID" value="MBD2858651.1"/>
    <property type="molecule type" value="Genomic_DNA"/>
</dbReference>
<evidence type="ECO:0000259" key="9">
    <source>
        <dbReference type="PROSITE" id="PS51755"/>
    </source>
</evidence>
<dbReference type="InterPro" id="IPR036388">
    <property type="entry name" value="WH-like_DNA-bd_sf"/>
</dbReference>
<keyword evidence="1 6" id="KW-0597">Phosphoprotein</keyword>
<dbReference type="SUPFAM" id="SSF46894">
    <property type="entry name" value="C-terminal effector domain of the bipartite response regulators"/>
    <property type="match status" value="1"/>
</dbReference>
<dbReference type="PANTHER" id="PTHR48111">
    <property type="entry name" value="REGULATOR OF RPOS"/>
    <property type="match status" value="1"/>
</dbReference>
<organism evidence="10 11">
    <name type="scientific">Spongiibacter pelagi</name>
    <dbReference type="NCBI Taxonomy" id="2760804"/>
    <lineage>
        <taxon>Bacteria</taxon>
        <taxon>Pseudomonadati</taxon>
        <taxon>Pseudomonadota</taxon>
        <taxon>Gammaproteobacteria</taxon>
        <taxon>Cellvibrionales</taxon>
        <taxon>Spongiibacteraceae</taxon>
        <taxon>Spongiibacter</taxon>
    </lineage>
</organism>
<dbReference type="CDD" id="cd00383">
    <property type="entry name" value="trans_reg_C"/>
    <property type="match status" value="1"/>
</dbReference>
<keyword evidence="11" id="KW-1185">Reference proteome</keyword>
<name>A0A927C2M6_9GAMM</name>
<dbReference type="GO" id="GO:0006355">
    <property type="term" value="P:regulation of DNA-templated transcription"/>
    <property type="evidence" value="ECO:0007669"/>
    <property type="project" value="InterPro"/>
</dbReference>
<keyword evidence="3" id="KW-0805">Transcription regulation</keyword>
<feature type="DNA-binding region" description="OmpR/PhoB-type" evidence="7">
    <location>
        <begin position="124"/>
        <end position="221"/>
    </location>
</feature>
<dbReference type="GO" id="GO:0032993">
    <property type="term" value="C:protein-DNA complex"/>
    <property type="evidence" value="ECO:0007669"/>
    <property type="project" value="TreeGrafter"/>
</dbReference>
<dbReference type="GO" id="GO:0000976">
    <property type="term" value="F:transcription cis-regulatory region binding"/>
    <property type="evidence" value="ECO:0007669"/>
    <property type="project" value="TreeGrafter"/>
</dbReference>
<dbReference type="GO" id="GO:0005829">
    <property type="term" value="C:cytosol"/>
    <property type="evidence" value="ECO:0007669"/>
    <property type="project" value="TreeGrafter"/>
</dbReference>
<evidence type="ECO:0000256" key="6">
    <source>
        <dbReference type="PROSITE-ProRule" id="PRU00169"/>
    </source>
</evidence>
<dbReference type="SUPFAM" id="SSF52172">
    <property type="entry name" value="CheY-like"/>
    <property type="match status" value="1"/>
</dbReference>
<dbReference type="InterPro" id="IPR039420">
    <property type="entry name" value="WalR-like"/>
</dbReference>
<dbReference type="InterPro" id="IPR011006">
    <property type="entry name" value="CheY-like_superfamily"/>
</dbReference>
<dbReference type="Gene3D" id="6.10.250.690">
    <property type="match status" value="1"/>
</dbReference>
<feature type="domain" description="OmpR/PhoB-type" evidence="9">
    <location>
        <begin position="124"/>
        <end position="221"/>
    </location>
</feature>
<feature type="modified residue" description="4-aspartylphosphate" evidence="6">
    <location>
        <position position="51"/>
    </location>
</feature>
<evidence type="ECO:0000259" key="8">
    <source>
        <dbReference type="PROSITE" id="PS50110"/>
    </source>
</evidence>
<protein>
    <submittedName>
        <fullName evidence="10">Response regulator transcription factor</fullName>
    </submittedName>
</protein>
<feature type="domain" description="Response regulatory" evidence="8">
    <location>
        <begin position="2"/>
        <end position="116"/>
    </location>
</feature>
<dbReference type="InterPro" id="IPR016032">
    <property type="entry name" value="Sig_transdc_resp-reg_C-effctor"/>
</dbReference>
<evidence type="ECO:0000313" key="11">
    <source>
        <dbReference type="Proteomes" id="UP000610558"/>
    </source>
</evidence>
<evidence type="ECO:0000256" key="7">
    <source>
        <dbReference type="PROSITE-ProRule" id="PRU01091"/>
    </source>
</evidence>
<dbReference type="CDD" id="cd17574">
    <property type="entry name" value="REC_OmpR"/>
    <property type="match status" value="1"/>
</dbReference>
<dbReference type="Pfam" id="PF00072">
    <property type="entry name" value="Response_reg"/>
    <property type="match status" value="1"/>
</dbReference>
<reference evidence="10" key="1">
    <citation type="submission" date="2020-09" db="EMBL/GenBank/DDBJ databases">
        <authorList>
            <person name="Yoon J.-W."/>
        </authorList>
    </citation>
    <scope>NUCLEOTIDE SEQUENCE</scope>
    <source>
        <strain evidence="10">KMU-158</strain>
    </source>
</reference>
<evidence type="ECO:0000256" key="3">
    <source>
        <dbReference type="ARBA" id="ARBA00023015"/>
    </source>
</evidence>
<dbReference type="FunFam" id="3.40.50.2300:FF:000001">
    <property type="entry name" value="DNA-binding response regulator PhoB"/>
    <property type="match status" value="1"/>
</dbReference>
<accession>A0A927C2M6</accession>
<dbReference type="PROSITE" id="PS51755">
    <property type="entry name" value="OMPR_PHOB"/>
    <property type="match status" value="1"/>
</dbReference>
<keyword evidence="5" id="KW-0804">Transcription</keyword>
<comment type="caution">
    <text evidence="10">The sequence shown here is derived from an EMBL/GenBank/DDBJ whole genome shotgun (WGS) entry which is preliminary data.</text>
</comment>
<evidence type="ECO:0000256" key="5">
    <source>
        <dbReference type="ARBA" id="ARBA00023163"/>
    </source>
</evidence>
<evidence type="ECO:0000256" key="1">
    <source>
        <dbReference type="ARBA" id="ARBA00022553"/>
    </source>
</evidence>
<evidence type="ECO:0000313" key="10">
    <source>
        <dbReference type="EMBL" id="MBD2858651.1"/>
    </source>
</evidence>
<dbReference type="AlphaFoldDB" id="A0A927C2M6"/>